<protein>
    <submittedName>
        <fullName evidence="2">Uncharacterized protein</fullName>
    </submittedName>
</protein>
<accession>A0A5C7J9V5</accession>
<proteinExistence type="inferred from homology"/>
<dbReference type="InterPro" id="IPR012337">
    <property type="entry name" value="RNaseH-like_sf"/>
</dbReference>
<evidence type="ECO:0000313" key="3">
    <source>
        <dbReference type="Proteomes" id="UP000321026"/>
    </source>
</evidence>
<dbReference type="InterPro" id="IPR036397">
    <property type="entry name" value="RNaseH_sf"/>
</dbReference>
<sequence>MNITKLNFNSMKPKIIELIRSSHFVSLDLEMSGIISPSHPENDPSLTDSVLPFHIGRFKPDTLRPNSASSSLSLSS</sequence>
<comment type="caution">
    <text evidence="2">The sequence shown here is derived from an EMBL/GenBank/DDBJ whole genome shotgun (WGS) entry which is preliminary data.</text>
</comment>
<reference evidence="2 3" key="1">
    <citation type="submission" date="2018-09" db="EMBL/GenBank/DDBJ databases">
        <title>Metagenome Assembled Genomes from an Advanced Water Purification Facility.</title>
        <authorList>
            <person name="Stamps B.W."/>
            <person name="Spear J.R."/>
        </authorList>
    </citation>
    <scope>NUCLEOTIDE SEQUENCE [LARGE SCALE GENOMIC DNA]</scope>
    <source>
        <strain evidence="2">Bin_63_2</strain>
    </source>
</reference>
<dbReference type="SUPFAM" id="SSF53098">
    <property type="entry name" value="Ribonuclease H-like"/>
    <property type="match status" value="1"/>
</dbReference>
<evidence type="ECO:0000256" key="1">
    <source>
        <dbReference type="ARBA" id="ARBA00008372"/>
    </source>
</evidence>
<dbReference type="Proteomes" id="UP000321026">
    <property type="component" value="Unassembled WGS sequence"/>
</dbReference>
<evidence type="ECO:0000313" key="2">
    <source>
        <dbReference type="EMBL" id="TXG78257.1"/>
    </source>
</evidence>
<organism evidence="2 3">
    <name type="scientific">Candidatus Dojkabacteria bacterium</name>
    <dbReference type="NCBI Taxonomy" id="2099670"/>
    <lineage>
        <taxon>Bacteria</taxon>
        <taxon>Candidatus Dojkabacteria</taxon>
    </lineage>
</organism>
<dbReference type="EMBL" id="SSDS01000023">
    <property type="protein sequence ID" value="TXG78257.1"/>
    <property type="molecule type" value="Genomic_DNA"/>
</dbReference>
<comment type="similarity">
    <text evidence="1">Belongs to the CAF1 family.</text>
</comment>
<dbReference type="Pfam" id="PF04857">
    <property type="entry name" value="CAF1"/>
    <property type="match status" value="1"/>
</dbReference>
<dbReference type="AlphaFoldDB" id="A0A5C7J9V5"/>
<dbReference type="Gene3D" id="3.30.420.10">
    <property type="entry name" value="Ribonuclease H-like superfamily/Ribonuclease H"/>
    <property type="match status" value="1"/>
</dbReference>
<name>A0A5C7J9V5_9BACT</name>
<gene>
    <name evidence="2" type="ORF">E6Q11_01475</name>
</gene>
<dbReference type="GO" id="GO:0003676">
    <property type="term" value="F:nucleic acid binding"/>
    <property type="evidence" value="ECO:0007669"/>
    <property type="project" value="InterPro"/>
</dbReference>
<dbReference type="InterPro" id="IPR006941">
    <property type="entry name" value="RNase_CAF1"/>
</dbReference>